<feature type="transmembrane region" description="Helical" evidence="5">
    <location>
        <begin position="24"/>
        <end position="42"/>
    </location>
</feature>
<keyword evidence="4 5" id="KW-0472">Membrane</keyword>
<evidence type="ECO:0000256" key="3">
    <source>
        <dbReference type="ARBA" id="ARBA00022989"/>
    </source>
</evidence>
<dbReference type="Proteomes" id="UP001497623">
    <property type="component" value="Unassembled WGS sequence"/>
</dbReference>
<dbReference type="InterPro" id="IPR052954">
    <property type="entry name" value="GPCR-Ligand_Int"/>
</dbReference>
<reference evidence="7 8" key="1">
    <citation type="submission" date="2024-05" db="EMBL/GenBank/DDBJ databases">
        <authorList>
            <person name="Wallberg A."/>
        </authorList>
    </citation>
    <scope>NUCLEOTIDE SEQUENCE [LARGE SCALE GENOMIC DNA]</scope>
</reference>
<evidence type="ECO:0000256" key="5">
    <source>
        <dbReference type="SAM" id="Phobius"/>
    </source>
</evidence>
<dbReference type="SUPFAM" id="SSF81321">
    <property type="entry name" value="Family A G protein-coupled receptor-like"/>
    <property type="match status" value="1"/>
</dbReference>
<comment type="subcellular location">
    <subcellularLocation>
        <location evidence="1">Membrane</location>
    </subcellularLocation>
</comment>
<dbReference type="AlphaFoldDB" id="A0AAV2PZD8"/>
<organism evidence="7 8">
    <name type="scientific">Meganyctiphanes norvegica</name>
    <name type="common">Northern krill</name>
    <name type="synonym">Thysanopoda norvegica</name>
    <dbReference type="NCBI Taxonomy" id="48144"/>
    <lineage>
        <taxon>Eukaryota</taxon>
        <taxon>Metazoa</taxon>
        <taxon>Ecdysozoa</taxon>
        <taxon>Arthropoda</taxon>
        <taxon>Crustacea</taxon>
        <taxon>Multicrustacea</taxon>
        <taxon>Malacostraca</taxon>
        <taxon>Eumalacostraca</taxon>
        <taxon>Eucarida</taxon>
        <taxon>Euphausiacea</taxon>
        <taxon>Euphausiidae</taxon>
        <taxon>Meganyctiphanes</taxon>
    </lineage>
</organism>
<keyword evidence="2 5" id="KW-0812">Transmembrane</keyword>
<evidence type="ECO:0000259" key="6">
    <source>
        <dbReference type="PROSITE" id="PS50262"/>
    </source>
</evidence>
<dbReference type="PANTHER" id="PTHR46641:SF25">
    <property type="entry name" value="CNMAMIDE RECEPTOR-RELATED"/>
    <property type="match status" value="1"/>
</dbReference>
<evidence type="ECO:0000313" key="7">
    <source>
        <dbReference type="EMBL" id="CAL4067146.1"/>
    </source>
</evidence>
<protein>
    <recommendedName>
        <fullName evidence="6">G-protein coupled receptors family 1 profile domain-containing protein</fullName>
    </recommendedName>
</protein>
<comment type="caution">
    <text evidence="7">The sequence shown here is derived from an EMBL/GenBank/DDBJ whole genome shotgun (WGS) entry which is preliminary data.</text>
</comment>
<keyword evidence="3 5" id="KW-1133">Transmembrane helix</keyword>
<dbReference type="EMBL" id="CAXKWB010002541">
    <property type="protein sequence ID" value="CAL4067146.1"/>
    <property type="molecule type" value="Genomic_DNA"/>
</dbReference>
<feature type="non-terminal residue" evidence="7">
    <location>
        <position position="1"/>
    </location>
</feature>
<sequence>VFKVPSACRHSVLANQTQRSITKMLLFISSIFIICTLPSHVVRIYATMAGQETENLKSLQQIFMHLNNFHFAINFFLYSICGSHFRKCLNQLVDKTVHRARNR</sequence>
<dbReference type="InterPro" id="IPR017452">
    <property type="entry name" value="GPCR_Rhodpsn_7TM"/>
</dbReference>
<evidence type="ECO:0000256" key="1">
    <source>
        <dbReference type="ARBA" id="ARBA00004370"/>
    </source>
</evidence>
<proteinExistence type="predicted"/>
<keyword evidence="8" id="KW-1185">Reference proteome</keyword>
<feature type="non-terminal residue" evidence="7">
    <location>
        <position position="103"/>
    </location>
</feature>
<dbReference type="PANTHER" id="PTHR46641">
    <property type="entry name" value="FMRFAMIDE RECEPTOR-RELATED"/>
    <property type="match status" value="1"/>
</dbReference>
<dbReference type="Gene3D" id="1.20.1070.10">
    <property type="entry name" value="Rhodopsin 7-helix transmembrane proteins"/>
    <property type="match status" value="1"/>
</dbReference>
<evidence type="ECO:0000313" key="8">
    <source>
        <dbReference type="Proteomes" id="UP001497623"/>
    </source>
</evidence>
<dbReference type="GO" id="GO:0016020">
    <property type="term" value="C:membrane"/>
    <property type="evidence" value="ECO:0007669"/>
    <property type="project" value="UniProtKB-SubCell"/>
</dbReference>
<dbReference type="PROSITE" id="PS50262">
    <property type="entry name" value="G_PROTEIN_RECEP_F1_2"/>
    <property type="match status" value="1"/>
</dbReference>
<name>A0AAV2PZD8_MEGNR</name>
<evidence type="ECO:0000256" key="4">
    <source>
        <dbReference type="ARBA" id="ARBA00023136"/>
    </source>
</evidence>
<feature type="domain" description="G-protein coupled receptors family 1 profile" evidence="6">
    <location>
        <begin position="1"/>
        <end position="78"/>
    </location>
</feature>
<feature type="transmembrane region" description="Helical" evidence="5">
    <location>
        <begin position="62"/>
        <end position="81"/>
    </location>
</feature>
<gene>
    <name evidence="7" type="ORF">MNOR_LOCUS6232</name>
</gene>
<accession>A0AAV2PZD8</accession>
<evidence type="ECO:0000256" key="2">
    <source>
        <dbReference type="ARBA" id="ARBA00022692"/>
    </source>
</evidence>